<evidence type="ECO:0000313" key="2">
    <source>
        <dbReference type="Proteomes" id="UP000647172"/>
    </source>
</evidence>
<sequence length="232" mass="24926">MLKDVWLNRPDQFAPGAELFRSDRTFQLLAYSASHSQLLLSSRDGADGEPCGTVVEILFKPVEAVRVQECYRGLVVSCATGEEAAAIDAGISPYGYRARDARAFILRSQGVEGYVVATAVGTREGVLPRMRQSLFHGYSPEDTAWPTGPLGGVGGGLTVASPAEVAHAVLHGVPDGARRDRHRTVHVLYAKGHDAERLPVGVFLTAEDAAEAQRLVRPTDPDCVVLRVPVVL</sequence>
<dbReference type="RefSeq" id="WP_203768294.1">
    <property type="nucleotide sequence ID" value="NZ_BAAAYJ010000052.1"/>
</dbReference>
<dbReference type="Proteomes" id="UP000647172">
    <property type="component" value="Unassembled WGS sequence"/>
</dbReference>
<dbReference type="EMBL" id="BOMQ01000030">
    <property type="protein sequence ID" value="GIE49106.1"/>
    <property type="molecule type" value="Genomic_DNA"/>
</dbReference>
<proteinExistence type="predicted"/>
<dbReference type="AlphaFoldDB" id="A0A919JEQ1"/>
<keyword evidence="2" id="KW-1185">Reference proteome</keyword>
<gene>
    <name evidence="1" type="ORF">Ani05nite_26400</name>
</gene>
<reference evidence="1" key="1">
    <citation type="submission" date="2021-01" db="EMBL/GenBank/DDBJ databases">
        <title>Whole genome shotgun sequence of Actinoplanes nipponensis NBRC 14063.</title>
        <authorList>
            <person name="Komaki H."/>
            <person name="Tamura T."/>
        </authorList>
    </citation>
    <scope>NUCLEOTIDE SEQUENCE</scope>
    <source>
        <strain evidence="1">NBRC 14063</strain>
    </source>
</reference>
<evidence type="ECO:0000313" key="1">
    <source>
        <dbReference type="EMBL" id="GIE49106.1"/>
    </source>
</evidence>
<comment type="caution">
    <text evidence="1">The sequence shown here is derived from an EMBL/GenBank/DDBJ whole genome shotgun (WGS) entry which is preliminary data.</text>
</comment>
<name>A0A919JEQ1_9ACTN</name>
<organism evidence="1 2">
    <name type="scientific">Actinoplanes nipponensis</name>
    <dbReference type="NCBI Taxonomy" id="135950"/>
    <lineage>
        <taxon>Bacteria</taxon>
        <taxon>Bacillati</taxon>
        <taxon>Actinomycetota</taxon>
        <taxon>Actinomycetes</taxon>
        <taxon>Micromonosporales</taxon>
        <taxon>Micromonosporaceae</taxon>
        <taxon>Actinoplanes</taxon>
    </lineage>
</organism>
<accession>A0A919JEQ1</accession>
<protein>
    <submittedName>
        <fullName evidence="1">Uncharacterized protein</fullName>
    </submittedName>
</protein>